<evidence type="ECO:0000313" key="6">
    <source>
        <dbReference type="Proteomes" id="UP000184286"/>
    </source>
</evidence>
<dbReference type="PRINTS" id="PR00081">
    <property type="entry name" value="GDHRDH"/>
</dbReference>
<evidence type="ECO:0000313" key="5">
    <source>
        <dbReference type="EMBL" id="OQD56325.1"/>
    </source>
</evidence>
<sequence>MTVSSTAFTGKVAFVTGAGSGIGRTTAVAFARAGARVALADLSADGLRETARLVEEAGGQALALACDVTSDDDVKSALDDTIRAFGRLDVAFNNAGVEQPVKPAADIAKDEWDRVVGVSLTGMFLCMKHQIPLMLQNGGGAIVNASSGAGVKGFKGQAAYAAAKHGVVGLTRSTALDYAASGIRVNAVCPGIIDTEMIQRFAESTPGGRDALIADEPIGRLGTPEEIAAAVLWLCSDAASFTTGHALVVDGGQTV</sequence>
<dbReference type="PANTHER" id="PTHR24321">
    <property type="entry name" value="DEHYDROGENASES, SHORT CHAIN"/>
    <property type="match status" value="1"/>
</dbReference>
<dbReference type="InterPro" id="IPR036291">
    <property type="entry name" value="NAD(P)-bd_dom_sf"/>
</dbReference>
<dbReference type="GO" id="GO:0016491">
    <property type="term" value="F:oxidoreductase activity"/>
    <property type="evidence" value="ECO:0007669"/>
    <property type="project" value="UniProtKB-KW"/>
</dbReference>
<protein>
    <submittedName>
        <fullName evidence="5">Short chain dehydrogenase</fullName>
    </submittedName>
</protein>
<accession>A0A1V6MVF4</accession>
<proteinExistence type="inferred from homology"/>
<evidence type="ECO:0000256" key="2">
    <source>
        <dbReference type="ARBA" id="ARBA00023002"/>
    </source>
</evidence>
<feature type="domain" description="Ketoreductase" evidence="4">
    <location>
        <begin position="11"/>
        <end position="195"/>
    </location>
</feature>
<comment type="caution">
    <text evidence="5">The sequence shown here is derived from an EMBL/GenBank/DDBJ whole genome shotgun (WGS) entry which is preliminary data.</text>
</comment>
<reference evidence="6" key="1">
    <citation type="submission" date="2016-11" db="EMBL/GenBank/DDBJ databases">
        <authorList>
            <person name="Schniete J.K."/>
            <person name="Salih T."/>
            <person name="Algora Gallardo L."/>
            <person name="Martinez Fernandez S."/>
            <person name="Herron P.R."/>
        </authorList>
    </citation>
    <scope>NUCLEOTIDE SEQUENCE [LARGE SCALE GENOMIC DNA]</scope>
    <source>
        <strain evidence="6">DSM 41896</strain>
    </source>
</reference>
<dbReference type="SMART" id="SM00822">
    <property type="entry name" value="PKS_KR"/>
    <property type="match status" value="1"/>
</dbReference>
<dbReference type="PRINTS" id="PR00080">
    <property type="entry name" value="SDRFAMILY"/>
</dbReference>
<organism evidence="5 6">
    <name type="scientific">Streptomyces phaeoluteigriseus</name>
    <dbReference type="NCBI Taxonomy" id="114686"/>
    <lineage>
        <taxon>Bacteria</taxon>
        <taxon>Bacillati</taxon>
        <taxon>Actinomycetota</taxon>
        <taxon>Actinomycetes</taxon>
        <taxon>Kitasatosporales</taxon>
        <taxon>Streptomycetaceae</taxon>
        <taxon>Streptomyces</taxon>
        <taxon>Streptomyces aurantiacus group</taxon>
    </lineage>
</organism>
<dbReference type="AlphaFoldDB" id="A0A1V6MVF4"/>
<dbReference type="Pfam" id="PF13561">
    <property type="entry name" value="adh_short_C2"/>
    <property type="match status" value="1"/>
</dbReference>
<dbReference type="PROSITE" id="PS00061">
    <property type="entry name" value="ADH_SHORT"/>
    <property type="match status" value="1"/>
</dbReference>
<dbReference type="NCBIfam" id="NF004818">
    <property type="entry name" value="PRK06172.1"/>
    <property type="match status" value="1"/>
</dbReference>
<evidence type="ECO:0000256" key="1">
    <source>
        <dbReference type="ARBA" id="ARBA00006484"/>
    </source>
</evidence>
<dbReference type="Gene3D" id="3.40.50.720">
    <property type="entry name" value="NAD(P)-binding Rossmann-like Domain"/>
    <property type="match status" value="1"/>
</dbReference>
<keyword evidence="3" id="KW-0520">NAD</keyword>
<dbReference type="OrthoDB" id="7064009at2"/>
<dbReference type="CDD" id="cd05233">
    <property type="entry name" value="SDR_c"/>
    <property type="match status" value="1"/>
</dbReference>
<dbReference type="InterPro" id="IPR020904">
    <property type="entry name" value="Sc_DH/Rdtase_CS"/>
</dbReference>
<dbReference type="InterPro" id="IPR002347">
    <property type="entry name" value="SDR_fam"/>
</dbReference>
<dbReference type="FunFam" id="3.40.50.720:FF:000084">
    <property type="entry name" value="Short-chain dehydrogenase reductase"/>
    <property type="match status" value="1"/>
</dbReference>
<name>A0A1V6MVF4_9ACTN</name>
<dbReference type="InterPro" id="IPR057326">
    <property type="entry name" value="KR_dom"/>
</dbReference>
<dbReference type="NCBIfam" id="NF005559">
    <property type="entry name" value="PRK07231.1"/>
    <property type="match status" value="1"/>
</dbReference>
<dbReference type="EMBL" id="MPOH02000009">
    <property type="protein sequence ID" value="OQD56325.1"/>
    <property type="molecule type" value="Genomic_DNA"/>
</dbReference>
<reference evidence="5 6" key="2">
    <citation type="submission" date="2017-02" db="EMBL/GenBank/DDBJ databases">
        <title>Draft genome sequence of Streptomyces phaeoluteigriseus type strain DSM41896.</title>
        <authorList>
            <person name="Salih T.S."/>
            <person name="Algora Gallardo L."/>
            <person name="Melo Santos T."/>
            <person name="Filgueira Martinez S."/>
            <person name="Herron P.R."/>
        </authorList>
    </citation>
    <scope>NUCLEOTIDE SEQUENCE [LARGE SCALE GENOMIC DNA]</scope>
    <source>
        <strain evidence="5 6">DSM 41896</strain>
    </source>
</reference>
<evidence type="ECO:0000259" key="4">
    <source>
        <dbReference type="SMART" id="SM00822"/>
    </source>
</evidence>
<keyword evidence="2" id="KW-0560">Oxidoreductase</keyword>
<dbReference type="NCBIfam" id="NF009466">
    <property type="entry name" value="PRK12826.1-2"/>
    <property type="match status" value="1"/>
</dbReference>
<dbReference type="SUPFAM" id="SSF51735">
    <property type="entry name" value="NAD(P)-binding Rossmann-fold domains"/>
    <property type="match status" value="1"/>
</dbReference>
<dbReference type="STRING" id="114686.BM536_008605"/>
<gene>
    <name evidence="5" type="ORF">BM536_008605</name>
</gene>
<dbReference type="Proteomes" id="UP000184286">
    <property type="component" value="Unassembled WGS sequence"/>
</dbReference>
<evidence type="ECO:0000256" key="3">
    <source>
        <dbReference type="ARBA" id="ARBA00023027"/>
    </source>
</evidence>
<dbReference type="PANTHER" id="PTHR24321:SF8">
    <property type="entry name" value="ESTRADIOL 17-BETA-DEHYDROGENASE 8-RELATED"/>
    <property type="match status" value="1"/>
</dbReference>
<comment type="similarity">
    <text evidence="1">Belongs to the short-chain dehydrogenases/reductases (SDR) family.</text>
</comment>
<dbReference type="RefSeq" id="WP_073492313.1">
    <property type="nucleotide sequence ID" value="NZ_MPOH02000009.1"/>
</dbReference>